<feature type="compositionally biased region" description="Polar residues" evidence="1">
    <location>
        <begin position="328"/>
        <end position="344"/>
    </location>
</feature>
<name>A0A8H3F9K8_9LECA</name>
<feature type="compositionally biased region" description="Polar residues" evidence="1">
    <location>
        <begin position="358"/>
        <end position="373"/>
    </location>
</feature>
<keyword evidence="3" id="KW-1185">Reference proteome</keyword>
<proteinExistence type="predicted"/>
<evidence type="ECO:0000313" key="2">
    <source>
        <dbReference type="EMBL" id="CAF9919529.1"/>
    </source>
</evidence>
<dbReference type="EMBL" id="CAJPDS010000024">
    <property type="protein sequence ID" value="CAF9919529.1"/>
    <property type="molecule type" value="Genomic_DNA"/>
</dbReference>
<dbReference type="OrthoDB" id="5401193at2759"/>
<comment type="caution">
    <text evidence="2">The sequence shown here is derived from an EMBL/GenBank/DDBJ whole genome shotgun (WGS) entry which is preliminary data.</text>
</comment>
<organism evidence="2 3">
    <name type="scientific">Heterodermia speciosa</name>
    <dbReference type="NCBI Taxonomy" id="116794"/>
    <lineage>
        <taxon>Eukaryota</taxon>
        <taxon>Fungi</taxon>
        <taxon>Dikarya</taxon>
        <taxon>Ascomycota</taxon>
        <taxon>Pezizomycotina</taxon>
        <taxon>Lecanoromycetes</taxon>
        <taxon>OSLEUM clade</taxon>
        <taxon>Lecanoromycetidae</taxon>
        <taxon>Caliciales</taxon>
        <taxon>Physciaceae</taxon>
        <taxon>Heterodermia</taxon>
    </lineage>
</organism>
<feature type="compositionally biased region" description="Low complexity" evidence="1">
    <location>
        <begin position="382"/>
        <end position="396"/>
    </location>
</feature>
<dbReference type="Proteomes" id="UP000664521">
    <property type="component" value="Unassembled WGS sequence"/>
</dbReference>
<evidence type="ECO:0000256" key="1">
    <source>
        <dbReference type="SAM" id="MobiDB-lite"/>
    </source>
</evidence>
<accession>A0A8H3F9K8</accession>
<feature type="compositionally biased region" description="Polar residues" evidence="1">
    <location>
        <begin position="1"/>
        <end position="19"/>
    </location>
</feature>
<evidence type="ECO:0000313" key="3">
    <source>
        <dbReference type="Proteomes" id="UP000664521"/>
    </source>
</evidence>
<dbReference type="AlphaFoldDB" id="A0A8H3F9K8"/>
<feature type="compositionally biased region" description="Polar residues" evidence="1">
    <location>
        <begin position="288"/>
        <end position="301"/>
    </location>
</feature>
<feature type="compositionally biased region" description="Polar residues" evidence="1">
    <location>
        <begin position="244"/>
        <end position="259"/>
    </location>
</feature>
<protein>
    <submittedName>
        <fullName evidence="2">Uncharacterized protein</fullName>
    </submittedName>
</protein>
<feature type="compositionally biased region" description="Polar residues" evidence="1">
    <location>
        <begin position="104"/>
        <end position="121"/>
    </location>
</feature>
<feature type="compositionally biased region" description="Polar residues" evidence="1">
    <location>
        <begin position="200"/>
        <end position="213"/>
    </location>
</feature>
<reference evidence="2" key="1">
    <citation type="submission" date="2021-03" db="EMBL/GenBank/DDBJ databases">
        <authorList>
            <person name="Tagirdzhanova G."/>
        </authorList>
    </citation>
    <scope>NUCLEOTIDE SEQUENCE</scope>
</reference>
<feature type="compositionally biased region" description="Low complexity" evidence="1">
    <location>
        <begin position="20"/>
        <end position="33"/>
    </location>
</feature>
<feature type="compositionally biased region" description="Low complexity" evidence="1">
    <location>
        <begin position="263"/>
        <end position="282"/>
    </location>
</feature>
<gene>
    <name evidence="2" type="ORF">HETSPECPRED_004027</name>
</gene>
<sequence>MSSRYEPQSWQIPSQQGHTSWDQQAPQSSSDSSVHGDDDLAFEPQLEEIERARENLAQGGKSYGGPFRRDSMPMMGGARSFSEFGGMPQRHHSVGDYDHMRPNSGGSLQSFYANQRQQPRQSEAEQMMHAKRRMAAQRERELRNYHQEQQYNRHVSVQGKADRAISPNTMNEDDRRELIARQHRALYGGEGASFYEGNNAGDNSQAARSSVSGTAAGRGPSPRAFDPFSRSNQPQPAVGEPASHLSSTEHNQQGSTTGPSPKPQQQRSRANSNSSPASNQQSFGLFDNNAQQSSRTSTTSPGEPPGQQAKTSAAPTPAGVAPIGTRPAANQGQNPALSKRSTTPLPSPLSYGFAPNEAPSTSSANERSTSAASNPAAGVKESSMGMGWGSNSGVWGKNSLGAQASVWG</sequence>
<feature type="compositionally biased region" description="Basic and acidic residues" evidence="1">
    <location>
        <begin position="136"/>
        <end position="146"/>
    </location>
</feature>
<feature type="region of interest" description="Disordered" evidence="1">
    <location>
        <begin position="1"/>
        <end position="408"/>
    </location>
</feature>